<keyword evidence="3" id="KW-0067">ATP-binding</keyword>
<reference evidence="5" key="1">
    <citation type="journal article" date="2020" name="Stud. Mycol.">
        <title>101 Dothideomycetes genomes: a test case for predicting lifestyles and emergence of pathogens.</title>
        <authorList>
            <person name="Haridas S."/>
            <person name="Albert R."/>
            <person name="Binder M."/>
            <person name="Bloem J."/>
            <person name="Labutti K."/>
            <person name="Salamov A."/>
            <person name="Andreopoulos B."/>
            <person name="Baker S."/>
            <person name="Barry K."/>
            <person name="Bills G."/>
            <person name="Bluhm B."/>
            <person name="Cannon C."/>
            <person name="Castanera R."/>
            <person name="Culley D."/>
            <person name="Daum C."/>
            <person name="Ezra D."/>
            <person name="Gonzalez J."/>
            <person name="Henrissat B."/>
            <person name="Kuo A."/>
            <person name="Liang C."/>
            <person name="Lipzen A."/>
            <person name="Lutzoni F."/>
            <person name="Magnuson J."/>
            <person name="Mondo S."/>
            <person name="Nolan M."/>
            <person name="Ohm R."/>
            <person name="Pangilinan J."/>
            <person name="Park H.-J."/>
            <person name="Ramirez L."/>
            <person name="Alfaro M."/>
            <person name="Sun H."/>
            <person name="Tritt A."/>
            <person name="Yoshinaga Y."/>
            <person name="Zwiers L.-H."/>
            <person name="Turgeon B."/>
            <person name="Goodwin S."/>
            <person name="Spatafora J."/>
            <person name="Crous P."/>
            <person name="Grigoriev I."/>
        </authorList>
    </citation>
    <scope>NUCLEOTIDE SEQUENCE</scope>
    <source>
        <strain evidence="5">CBS 473.64</strain>
    </source>
</reference>
<dbReference type="Pfam" id="PF00271">
    <property type="entry name" value="Helicase_C"/>
    <property type="match status" value="1"/>
</dbReference>
<proteinExistence type="predicted"/>
<accession>A0A6A6RS23</accession>
<feature type="non-terminal residue" evidence="5">
    <location>
        <position position="1"/>
    </location>
</feature>
<dbReference type="InterPro" id="IPR001650">
    <property type="entry name" value="Helicase_C-like"/>
</dbReference>
<dbReference type="PANTHER" id="PTHR45626">
    <property type="entry name" value="TRANSCRIPTION TERMINATION FACTOR 2-RELATED"/>
    <property type="match status" value="1"/>
</dbReference>
<dbReference type="InterPro" id="IPR049730">
    <property type="entry name" value="SNF2/RAD54-like_C"/>
</dbReference>
<sequence>VRFVRIDGKVAAKKREEAIKQLHNDPDIRVILITISCGAVGLDLTGALCVHLLEPQWNPSLEDRALARAHRLGQTQPVITFRYVMKDTIEEVRHCFI</sequence>
<dbReference type="GO" id="GO:0005524">
    <property type="term" value="F:ATP binding"/>
    <property type="evidence" value="ECO:0007669"/>
    <property type="project" value="UniProtKB-KW"/>
</dbReference>
<dbReference type="GO" id="GO:0016787">
    <property type="term" value="F:hydrolase activity"/>
    <property type="evidence" value="ECO:0007669"/>
    <property type="project" value="UniProtKB-KW"/>
</dbReference>
<name>A0A6A6RS23_9PLEO</name>
<keyword evidence="1" id="KW-0547">Nucleotide-binding</keyword>
<evidence type="ECO:0000256" key="3">
    <source>
        <dbReference type="ARBA" id="ARBA00022840"/>
    </source>
</evidence>
<evidence type="ECO:0000259" key="4">
    <source>
        <dbReference type="PROSITE" id="PS51194"/>
    </source>
</evidence>
<protein>
    <submittedName>
        <fullName evidence="5">Putative SWI/SNF-related matrix-associated actin-dependent regulator of chromatin subfamily A member 3-like 3</fullName>
    </submittedName>
</protein>
<evidence type="ECO:0000256" key="1">
    <source>
        <dbReference type="ARBA" id="ARBA00022741"/>
    </source>
</evidence>
<dbReference type="GO" id="GO:0008094">
    <property type="term" value="F:ATP-dependent activity, acting on DNA"/>
    <property type="evidence" value="ECO:0007669"/>
    <property type="project" value="TreeGrafter"/>
</dbReference>
<dbReference type="PROSITE" id="PS51194">
    <property type="entry name" value="HELICASE_CTER"/>
    <property type="match status" value="1"/>
</dbReference>
<dbReference type="GO" id="GO:0006281">
    <property type="term" value="P:DNA repair"/>
    <property type="evidence" value="ECO:0007669"/>
    <property type="project" value="TreeGrafter"/>
</dbReference>
<dbReference type="InterPro" id="IPR027417">
    <property type="entry name" value="P-loop_NTPase"/>
</dbReference>
<feature type="non-terminal residue" evidence="5">
    <location>
        <position position="97"/>
    </location>
</feature>
<keyword evidence="2" id="KW-0378">Hydrolase</keyword>
<dbReference type="AlphaFoldDB" id="A0A6A6RS23"/>
<evidence type="ECO:0000313" key="5">
    <source>
        <dbReference type="EMBL" id="KAF2636834.1"/>
    </source>
</evidence>
<dbReference type="EMBL" id="MU006796">
    <property type="protein sequence ID" value="KAF2636834.1"/>
    <property type="molecule type" value="Genomic_DNA"/>
</dbReference>
<feature type="domain" description="Helicase C-terminal" evidence="4">
    <location>
        <begin position="1"/>
        <end position="97"/>
    </location>
</feature>
<dbReference type="OrthoDB" id="448448at2759"/>
<evidence type="ECO:0000256" key="2">
    <source>
        <dbReference type="ARBA" id="ARBA00022801"/>
    </source>
</evidence>
<dbReference type="InterPro" id="IPR050628">
    <property type="entry name" value="SNF2_RAD54_helicase_TF"/>
</dbReference>
<evidence type="ECO:0000313" key="6">
    <source>
        <dbReference type="Proteomes" id="UP000799753"/>
    </source>
</evidence>
<gene>
    <name evidence="5" type="ORF">P280DRAFT_364548</name>
</gene>
<organism evidence="5 6">
    <name type="scientific">Massarina eburnea CBS 473.64</name>
    <dbReference type="NCBI Taxonomy" id="1395130"/>
    <lineage>
        <taxon>Eukaryota</taxon>
        <taxon>Fungi</taxon>
        <taxon>Dikarya</taxon>
        <taxon>Ascomycota</taxon>
        <taxon>Pezizomycotina</taxon>
        <taxon>Dothideomycetes</taxon>
        <taxon>Pleosporomycetidae</taxon>
        <taxon>Pleosporales</taxon>
        <taxon>Massarineae</taxon>
        <taxon>Massarinaceae</taxon>
        <taxon>Massarina</taxon>
    </lineage>
</organism>
<keyword evidence="6" id="KW-1185">Reference proteome</keyword>
<dbReference type="SUPFAM" id="SSF52540">
    <property type="entry name" value="P-loop containing nucleoside triphosphate hydrolases"/>
    <property type="match status" value="1"/>
</dbReference>
<dbReference type="Gene3D" id="3.40.50.300">
    <property type="entry name" value="P-loop containing nucleotide triphosphate hydrolases"/>
    <property type="match status" value="1"/>
</dbReference>
<dbReference type="GO" id="GO:0005634">
    <property type="term" value="C:nucleus"/>
    <property type="evidence" value="ECO:0007669"/>
    <property type="project" value="TreeGrafter"/>
</dbReference>
<dbReference type="Proteomes" id="UP000799753">
    <property type="component" value="Unassembled WGS sequence"/>
</dbReference>
<dbReference type="CDD" id="cd18793">
    <property type="entry name" value="SF2_C_SNF"/>
    <property type="match status" value="1"/>
</dbReference>